<protein>
    <submittedName>
        <fullName evidence="2">Uncharacterized protein</fullName>
    </submittedName>
</protein>
<reference evidence="2" key="1">
    <citation type="journal article" date="2023" name="bioRxiv">
        <title>Improved chromosome-level genome assembly for marigold (Tagetes erecta).</title>
        <authorList>
            <person name="Jiang F."/>
            <person name="Yuan L."/>
            <person name="Wang S."/>
            <person name="Wang H."/>
            <person name="Xu D."/>
            <person name="Wang A."/>
            <person name="Fan W."/>
        </authorList>
    </citation>
    <scope>NUCLEOTIDE SEQUENCE</scope>
    <source>
        <strain evidence="2">WSJ</strain>
        <tissue evidence="2">Leaf</tissue>
    </source>
</reference>
<comment type="caution">
    <text evidence="2">The sequence shown here is derived from an EMBL/GenBank/DDBJ whole genome shotgun (WGS) entry which is preliminary data.</text>
</comment>
<dbReference type="EMBL" id="JAUHHV010000010">
    <property type="protein sequence ID" value="KAK1409077.1"/>
    <property type="molecule type" value="Genomic_DNA"/>
</dbReference>
<evidence type="ECO:0000313" key="3">
    <source>
        <dbReference type="Proteomes" id="UP001229421"/>
    </source>
</evidence>
<evidence type="ECO:0000313" key="2">
    <source>
        <dbReference type="EMBL" id="KAK1409077.1"/>
    </source>
</evidence>
<accession>A0AAD8JUQ5</accession>
<sequence>MWLFISFLVKVCFCQVNNIKTVACVDQSLVAIYFIPTKTRVLDVGKPKPNSTCIPLYSWLLSFGWVVYYHLTISVVEAALIKCNKQWLLDMDSVVVIYFGWLAMWCSVLLFIPFCGFG</sequence>
<gene>
    <name evidence="2" type="ORF">QVD17_35602</name>
</gene>
<name>A0AAD8JUQ5_TARER</name>
<keyword evidence="1" id="KW-0812">Transmembrane</keyword>
<organism evidence="2 3">
    <name type="scientific">Tagetes erecta</name>
    <name type="common">African marigold</name>
    <dbReference type="NCBI Taxonomy" id="13708"/>
    <lineage>
        <taxon>Eukaryota</taxon>
        <taxon>Viridiplantae</taxon>
        <taxon>Streptophyta</taxon>
        <taxon>Embryophyta</taxon>
        <taxon>Tracheophyta</taxon>
        <taxon>Spermatophyta</taxon>
        <taxon>Magnoliopsida</taxon>
        <taxon>eudicotyledons</taxon>
        <taxon>Gunneridae</taxon>
        <taxon>Pentapetalae</taxon>
        <taxon>asterids</taxon>
        <taxon>campanulids</taxon>
        <taxon>Asterales</taxon>
        <taxon>Asteraceae</taxon>
        <taxon>Asteroideae</taxon>
        <taxon>Heliantheae alliance</taxon>
        <taxon>Tageteae</taxon>
        <taxon>Tagetes</taxon>
    </lineage>
</organism>
<proteinExistence type="predicted"/>
<feature type="transmembrane region" description="Helical" evidence="1">
    <location>
        <begin position="93"/>
        <end position="114"/>
    </location>
</feature>
<keyword evidence="1" id="KW-1133">Transmembrane helix</keyword>
<feature type="transmembrane region" description="Helical" evidence="1">
    <location>
        <begin position="56"/>
        <end position="81"/>
    </location>
</feature>
<evidence type="ECO:0000256" key="1">
    <source>
        <dbReference type="SAM" id="Phobius"/>
    </source>
</evidence>
<keyword evidence="1" id="KW-0472">Membrane</keyword>
<dbReference type="AlphaFoldDB" id="A0AAD8JUQ5"/>
<dbReference type="Proteomes" id="UP001229421">
    <property type="component" value="Unassembled WGS sequence"/>
</dbReference>
<keyword evidence="3" id="KW-1185">Reference proteome</keyword>